<dbReference type="InterPro" id="IPR050469">
    <property type="entry name" value="Diguanylate_Cyclase"/>
</dbReference>
<dbReference type="Gene3D" id="3.30.70.270">
    <property type="match status" value="1"/>
</dbReference>
<dbReference type="AlphaFoldDB" id="A0A1H6U3R2"/>
<dbReference type="GO" id="GO:0000160">
    <property type="term" value="P:phosphorelay signal transduction system"/>
    <property type="evidence" value="ECO:0007669"/>
    <property type="project" value="InterPro"/>
</dbReference>
<accession>A0A1H6U3R2</accession>
<dbReference type="STRING" id="1227549.SAMN05444007_102432"/>
<dbReference type="SUPFAM" id="SSF52172">
    <property type="entry name" value="CheY-like"/>
    <property type="match status" value="2"/>
</dbReference>
<dbReference type="InterPro" id="IPR043128">
    <property type="entry name" value="Rev_trsase/Diguanyl_cyclase"/>
</dbReference>
<evidence type="ECO:0000313" key="6">
    <source>
        <dbReference type="EMBL" id="SEI83040.1"/>
    </source>
</evidence>
<dbReference type="Pfam" id="PF00990">
    <property type="entry name" value="GGDEF"/>
    <property type="match status" value="1"/>
</dbReference>
<dbReference type="GO" id="GO:1902201">
    <property type="term" value="P:negative regulation of bacterial-type flagellum-dependent cell motility"/>
    <property type="evidence" value="ECO:0007669"/>
    <property type="project" value="TreeGrafter"/>
</dbReference>
<dbReference type="CDD" id="cd01949">
    <property type="entry name" value="GGDEF"/>
    <property type="match status" value="1"/>
</dbReference>
<dbReference type="GO" id="GO:0052621">
    <property type="term" value="F:diguanylate cyclase activity"/>
    <property type="evidence" value="ECO:0007669"/>
    <property type="project" value="UniProtKB-EC"/>
</dbReference>
<dbReference type="Gene3D" id="3.40.50.2300">
    <property type="match status" value="1"/>
</dbReference>
<dbReference type="EC" id="2.7.7.65" evidence="1"/>
<gene>
    <name evidence="6" type="ORF">SAMN05444007_102432</name>
</gene>
<dbReference type="OrthoDB" id="9812260at2"/>
<comment type="catalytic activity">
    <reaction evidence="2">
        <text>2 GTP = 3',3'-c-di-GMP + 2 diphosphate</text>
        <dbReference type="Rhea" id="RHEA:24898"/>
        <dbReference type="ChEBI" id="CHEBI:33019"/>
        <dbReference type="ChEBI" id="CHEBI:37565"/>
        <dbReference type="ChEBI" id="CHEBI:58805"/>
        <dbReference type="EC" id="2.7.7.65"/>
    </reaction>
</comment>
<dbReference type="InterPro" id="IPR029787">
    <property type="entry name" value="Nucleotide_cyclase"/>
</dbReference>
<dbReference type="SMART" id="SM00448">
    <property type="entry name" value="REC"/>
    <property type="match status" value="2"/>
</dbReference>
<dbReference type="NCBIfam" id="TIGR00254">
    <property type="entry name" value="GGDEF"/>
    <property type="match status" value="1"/>
</dbReference>
<dbReference type="PANTHER" id="PTHR45138">
    <property type="entry name" value="REGULATORY COMPONENTS OF SENSORY TRANSDUCTION SYSTEM"/>
    <property type="match status" value="1"/>
</dbReference>
<sequence length="466" mass="50229">MQGTILILDGVSTNRIMLKVQLSAAWYHVVQGETLAGLLPMVRRVQPDLILCAMTLPDGNAAMVKAALRRDEALSSIPVIAVTAQNDQGARLRALAAGIDDVLCQPYDDVMLLARVRSLIRAQSQSEDLRQQGASQAFGFSEGPAGFDAPVAEADVAVLTQTPGTGAVWRARLKGRVPHRLHLHKIDDMHELLNTTTPDAIVVELCDSRSGLRLLPDLRARSATRNAAVIAVTNPANAHLAADALDRGADDVMSAGFEPEELALRLNTQIARKLRRDRMRDRVRDGLRAAMLDPMTGLHNRRYALPRLHGIADEAARTGQSFAVMLVDLDHFKHINDSYGHAAGDAVLVEAAHRLRTGLRPGDLIARVGGEEFMVVLPGASRGQALRIADRLCQRINGTPFLVPGHAAPVQVTTSIGVVVSPAEDAAARRPEPLRDVPRLIEQADRALYEAKGAGRNQVSMIAAAA</sequence>
<dbReference type="PROSITE" id="PS50110">
    <property type="entry name" value="RESPONSE_REGULATORY"/>
    <property type="match status" value="2"/>
</dbReference>
<dbReference type="EMBL" id="FNYD01000002">
    <property type="protein sequence ID" value="SEI83040.1"/>
    <property type="molecule type" value="Genomic_DNA"/>
</dbReference>
<name>A0A1H6U3R2_9RHOB</name>
<dbReference type="Proteomes" id="UP000199379">
    <property type="component" value="Unassembled WGS sequence"/>
</dbReference>
<dbReference type="GO" id="GO:0043709">
    <property type="term" value="P:cell adhesion involved in single-species biofilm formation"/>
    <property type="evidence" value="ECO:0007669"/>
    <property type="project" value="TreeGrafter"/>
</dbReference>
<dbReference type="FunFam" id="3.30.70.270:FF:000001">
    <property type="entry name" value="Diguanylate cyclase domain protein"/>
    <property type="match status" value="1"/>
</dbReference>
<feature type="domain" description="Response regulatory" evidence="4">
    <location>
        <begin position="155"/>
        <end position="270"/>
    </location>
</feature>
<dbReference type="PANTHER" id="PTHR45138:SF9">
    <property type="entry name" value="DIGUANYLATE CYCLASE DGCM-RELATED"/>
    <property type="match status" value="1"/>
</dbReference>
<dbReference type="RefSeq" id="WP_092362960.1">
    <property type="nucleotide sequence ID" value="NZ_BMGV01000002.1"/>
</dbReference>
<feature type="domain" description="GGDEF" evidence="5">
    <location>
        <begin position="320"/>
        <end position="464"/>
    </location>
</feature>
<proteinExistence type="predicted"/>
<keyword evidence="7" id="KW-1185">Reference proteome</keyword>
<dbReference type="InterPro" id="IPR000160">
    <property type="entry name" value="GGDEF_dom"/>
</dbReference>
<dbReference type="Pfam" id="PF00072">
    <property type="entry name" value="Response_reg"/>
    <property type="match status" value="1"/>
</dbReference>
<dbReference type="PROSITE" id="PS50887">
    <property type="entry name" value="GGDEF"/>
    <property type="match status" value="1"/>
</dbReference>
<dbReference type="SMART" id="SM00267">
    <property type="entry name" value="GGDEF"/>
    <property type="match status" value="1"/>
</dbReference>
<dbReference type="GO" id="GO:0005886">
    <property type="term" value="C:plasma membrane"/>
    <property type="evidence" value="ECO:0007669"/>
    <property type="project" value="TreeGrafter"/>
</dbReference>
<evidence type="ECO:0000256" key="3">
    <source>
        <dbReference type="PROSITE-ProRule" id="PRU00169"/>
    </source>
</evidence>
<evidence type="ECO:0000313" key="7">
    <source>
        <dbReference type="Proteomes" id="UP000199379"/>
    </source>
</evidence>
<dbReference type="InterPro" id="IPR011006">
    <property type="entry name" value="CheY-like_superfamily"/>
</dbReference>
<reference evidence="6 7" key="1">
    <citation type="submission" date="2016-10" db="EMBL/GenBank/DDBJ databases">
        <authorList>
            <person name="de Groot N.N."/>
        </authorList>
    </citation>
    <scope>NUCLEOTIDE SEQUENCE [LARGE SCALE GENOMIC DNA]</scope>
    <source>
        <strain evidence="6 7">DSM 29340</strain>
    </source>
</reference>
<dbReference type="InterPro" id="IPR001789">
    <property type="entry name" value="Sig_transdc_resp-reg_receiver"/>
</dbReference>
<evidence type="ECO:0000259" key="4">
    <source>
        <dbReference type="PROSITE" id="PS50110"/>
    </source>
</evidence>
<evidence type="ECO:0000256" key="1">
    <source>
        <dbReference type="ARBA" id="ARBA00012528"/>
    </source>
</evidence>
<protein>
    <recommendedName>
        <fullName evidence="1">diguanylate cyclase</fullName>
        <ecNumber evidence="1">2.7.7.65</ecNumber>
    </recommendedName>
</protein>
<evidence type="ECO:0000259" key="5">
    <source>
        <dbReference type="PROSITE" id="PS50887"/>
    </source>
</evidence>
<feature type="domain" description="Response regulatory" evidence="4">
    <location>
        <begin position="4"/>
        <end position="120"/>
    </location>
</feature>
<comment type="caution">
    <text evidence="3">Lacks conserved residue(s) required for the propagation of feature annotation.</text>
</comment>
<dbReference type="SUPFAM" id="SSF55073">
    <property type="entry name" value="Nucleotide cyclase"/>
    <property type="match status" value="1"/>
</dbReference>
<organism evidence="6 7">
    <name type="scientific">Cribrihabitans marinus</name>
    <dbReference type="NCBI Taxonomy" id="1227549"/>
    <lineage>
        <taxon>Bacteria</taxon>
        <taxon>Pseudomonadati</taxon>
        <taxon>Pseudomonadota</taxon>
        <taxon>Alphaproteobacteria</taxon>
        <taxon>Rhodobacterales</taxon>
        <taxon>Paracoccaceae</taxon>
        <taxon>Cribrihabitans</taxon>
    </lineage>
</organism>
<evidence type="ECO:0000256" key="2">
    <source>
        <dbReference type="ARBA" id="ARBA00034247"/>
    </source>
</evidence>